<sequence length="387" mass="42684">MFDSTNENPELIWNEATRVKVRQIIERGVDELYRAQSSNPDHKWDTLKPSLLKGSLSDNSCAYADSVTGELVVGGVFVRLYVANPAWAVRHPRQFATELIEKVLELMHKPSADLTLVTTAFIELLRNFPNTADQLPAQGYLPQFSKAMSARDPQTSRSAILILQQLAENHYCADALSRINCIEGIMTSMKNQPTLMHESAHALKCLMRRNNGSLAAQMLSTGMVDYLLEVLRGDLPGVSNSPAARAEIVDALKSACLDLQVGEKISEILNRSPVWAQYRDQRHDLFLPAARTQAITGVSNSPAARAEIVDALKSACLDLQVGEKISEILNRSPVWAQYRDQRHDLFLPAARTQAITGTSTGVAGYLTEGMFSPPPLHSQPPPIERTG</sequence>
<dbReference type="PANTHER" id="PTHR36983">
    <property type="entry name" value="DNAJ HOMOLOG SUBFAMILY C MEMBER 13"/>
    <property type="match status" value="1"/>
</dbReference>
<dbReference type="PANTHER" id="PTHR36983:SF2">
    <property type="entry name" value="DNAJ HOMOLOG SUBFAMILY C MEMBER 13"/>
    <property type="match status" value="1"/>
</dbReference>
<dbReference type="GO" id="GO:2000641">
    <property type="term" value="P:regulation of early endosome to late endosome transport"/>
    <property type="evidence" value="ECO:0007669"/>
    <property type="project" value="InterPro"/>
</dbReference>
<name>A0A0C2GKT1_9BILA</name>
<dbReference type="SUPFAM" id="SSF48371">
    <property type="entry name" value="ARM repeat"/>
    <property type="match status" value="1"/>
</dbReference>
<keyword evidence="2" id="KW-1185">Reference proteome</keyword>
<organism evidence="1 2">
    <name type="scientific">Ancylostoma duodenale</name>
    <dbReference type="NCBI Taxonomy" id="51022"/>
    <lineage>
        <taxon>Eukaryota</taxon>
        <taxon>Metazoa</taxon>
        <taxon>Ecdysozoa</taxon>
        <taxon>Nematoda</taxon>
        <taxon>Chromadorea</taxon>
        <taxon>Rhabditida</taxon>
        <taxon>Rhabditina</taxon>
        <taxon>Rhabditomorpha</taxon>
        <taxon>Strongyloidea</taxon>
        <taxon>Ancylostomatidae</taxon>
        <taxon>Ancylostomatinae</taxon>
        <taxon>Ancylostoma</taxon>
    </lineage>
</organism>
<protein>
    <submittedName>
        <fullName evidence="1">Uncharacterized protein</fullName>
    </submittedName>
</protein>
<dbReference type="GO" id="GO:0006898">
    <property type="term" value="P:receptor-mediated endocytosis"/>
    <property type="evidence" value="ECO:0007669"/>
    <property type="project" value="TreeGrafter"/>
</dbReference>
<dbReference type="GO" id="GO:0010008">
    <property type="term" value="C:endosome membrane"/>
    <property type="evidence" value="ECO:0007669"/>
    <property type="project" value="TreeGrafter"/>
</dbReference>
<reference evidence="1 2" key="1">
    <citation type="submission" date="2013-12" db="EMBL/GenBank/DDBJ databases">
        <title>Draft genome of the parsitic nematode Ancylostoma duodenale.</title>
        <authorList>
            <person name="Mitreva M."/>
        </authorList>
    </citation>
    <scope>NUCLEOTIDE SEQUENCE [LARGE SCALE GENOMIC DNA]</scope>
    <source>
        <strain evidence="1 2">Zhejiang</strain>
    </source>
</reference>
<dbReference type="OrthoDB" id="69656at2759"/>
<evidence type="ECO:0000313" key="2">
    <source>
        <dbReference type="Proteomes" id="UP000054047"/>
    </source>
</evidence>
<dbReference type="Gene3D" id="1.25.10.10">
    <property type="entry name" value="Leucine-rich Repeat Variant"/>
    <property type="match status" value="1"/>
</dbReference>
<dbReference type="InterPro" id="IPR044978">
    <property type="entry name" value="GRV2/DNAJC13"/>
</dbReference>
<gene>
    <name evidence="1" type="ORF">ANCDUO_10278</name>
</gene>
<dbReference type="InterPro" id="IPR016024">
    <property type="entry name" value="ARM-type_fold"/>
</dbReference>
<dbReference type="InterPro" id="IPR011989">
    <property type="entry name" value="ARM-like"/>
</dbReference>
<proteinExistence type="predicted"/>
<dbReference type="GO" id="GO:0007032">
    <property type="term" value="P:endosome organization"/>
    <property type="evidence" value="ECO:0007669"/>
    <property type="project" value="InterPro"/>
</dbReference>
<accession>A0A0C2GKT1</accession>
<dbReference type="AlphaFoldDB" id="A0A0C2GKT1"/>
<dbReference type="EMBL" id="KN731908">
    <property type="protein sequence ID" value="KIH59484.1"/>
    <property type="molecule type" value="Genomic_DNA"/>
</dbReference>
<dbReference type="Proteomes" id="UP000054047">
    <property type="component" value="Unassembled WGS sequence"/>
</dbReference>
<evidence type="ECO:0000313" key="1">
    <source>
        <dbReference type="EMBL" id="KIH59484.1"/>
    </source>
</evidence>